<dbReference type="PANTHER" id="PTHR47074:SF11">
    <property type="entry name" value="REVERSE TRANSCRIPTASE-LIKE PROTEIN"/>
    <property type="match status" value="1"/>
</dbReference>
<proteinExistence type="predicted"/>
<dbReference type="PANTHER" id="PTHR47074">
    <property type="entry name" value="BNAC02G40300D PROTEIN"/>
    <property type="match status" value="1"/>
</dbReference>
<organism evidence="2 3">
    <name type="scientific">Senna tora</name>
    <dbReference type="NCBI Taxonomy" id="362788"/>
    <lineage>
        <taxon>Eukaryota</taxon>
        <taxon>Viridiplantae</taxon>
        <taxon>Streptophyta</taxon>
        <taxon>Embryophyta</taxon>
        <taxon>Tracheophyta</taxon>
        <taxon>Spermatophyta</taxon>
        <taxon>Magnoliopsida</taxon>
        <taxon>eudicotyledons</taxon>
        <taxon>Gunneridae</taxon>
        <taxon>Pentapetalae</taxon>
        <taxon>rosids</taxon>
        <taxon>fabids</taxon>
        <taxon>Fabales</taxon>
        <taxon>Fabaceae</taxon>
        <taxon>Caesalpinioideae</taxon>
        <taxon>Cassia clade</taxon>
        <taxon>Senna</taxon>
    </lineage>
</organism>
<dbReference type="CDD" id="cd06222">
    <property type="entry name" value="RNase_H_like"/>
    <property type="match status" value="1"/>
</dbReference>
<evidence type="ECO:0000313" key="3">
    <source>
        <dbReference type="Proteomes" id="UP000634136"/>
    </source>
</evidence>
<name>A0A834TMG1_9FABA</name>
<dbReference type="Proteomes" id="UP000634136">
    <property type="component" value="Unassembled WGS sequence"/>
</dbReference>
<gene>
    <name evidence="2" type="ORF">G2W53_022306</name>
</gene>
<dbReference type="Pfam" id="PF13456">
    <property type="entry name" value="RVT_3"/>
    <property type="match status" value="1"/>
</dbReference>
<dbReference type="GO" id="GO:0003676">
    <property type="term" value="F:nucleic acid binding"/>
    <property type="evidence" value="ECO:0007669"/>
    <property type="project" value="InterPro"/>
</dbReference>
<keyword evidence="3" id="KW-1185">Reference proteome</keyword>
<feature type="domain" description="RNase H type-1" evidence="1">
    <location>
        <begin position="114"/>
        <end position="167"/>
    </location>
</feature>
<evidence type="ECO:0000313" key="2">
    <source>
        <dbReference type="EMBL" id="KAF7824162.1"/>
    </source>
</evidence>
<reference evidence="2" key="1">
    <citation type="submission" date="2020-09" db="EMBL/GenBank/DDBJ databases">
        <title>Genome-Enabled Discovery of Anthraquinone Biosynthesis in Senna tora.</title>
        <authorList>
            <person name="Kang S.-H."/>
            <person name="Pandey R.P."/>
            <person name="Lee C.-M."/>
            <person name="Sim J.-S."/>
            <person name="Jeong J.-T."/>
            <person name="Choi B.-S."/>
            <person name="Jung M."/>
            <person name="Ginzburg D."/>
            <person name="Zhao K."/>
            <person name="Won S.Y."/>
            <person name="Oh T.-J."/>
            <person name="Yu Y."/>
            <person name="Kim N.-H."/>
            <person name="Lee O.R."/>
            <person name="Lee T.-H."/>
            <person name="Bashyal P."/>
            <person name="Kim T.-S."/>
            <person name="Lee W.-H."/>
            <person name="Kawkins C."/>
            <person name="Kim C.-K."/>
            <person name="Kim J.S."/>
            <person name="Ahn B.O."/>
            <person name="Rhee S.Y."/>
            <person name="Sohng J.K."/>
        </authorList>
    </citation>
    <scope>NUCLEOTIDE SEQUENCE</scope>
    <source>
        <tissue evidence="2">Leaf</tissue>
    </source>
</reference>
<dbReference type="EMBL" id="JAAIUW010000007">
    <property type="protein sequence ID" value="KAF7824162.1"/>
    <property type="molecule type" value="Genomic_DNA"/>
</dbReference>
<dbReference type="InterPro" id="IPR044730">
    <property type="entry name" value="RNase_H-like_dom_plant"/>
</dbReference>
<comment type="caution">
    <text evidence="2">The sequence shown here is derived from an EMBL/GenBank/DDBJ whole genome shotgun (WGS) entry which is preliminary data.</text>
</comment>
<dbReference type="AlphaFoldDB" id="A0A834TMG1"/>
<protein>
    <submittedName>
        <fullName evidence="2">Vinorine synthase-like</fullName>
    </submittedName>
</protein>
<dbReference type="InterPro" id="IPR002156">
    <property type="entry name" value="RNaseH_domain"/>
</dbReference>
<dbReference type="InterPro" id="IPR052929">
    <property type="entry name" value="RNase_H-like_EbsB-rel"/>
</dbReference>
<sequence>MSDDLLDQRVGDFIMAGRWNILKLRQVVVASEVDEIVKIPISSHGDIDRCMANPSSKPSCSFSAPLSLWKSIWGSKAVPKANGWAPPSCNVSSPCADVGKVVWVPPLSGTIKFNIDGAFSESSGDAGIGVIARDHEGMILDGCADKCCSSSALMSEALAARKAMELVKGKRVWLRGNWWLLMVPLLSLGFQEMRIWQLTSLPRRPKLGCVLRIGSVYLHLNWQLSWMGMLRRGLVNVLFLFLSPCGFGPVRLGCISIGAILFVGPYTLVEPVLLGLILKEAALPPLESFIDGVPEEGRSDELVEGLTLIVDFIALLLFTTIRDTYHFNLMIISGVNLCNFITQSLVPFLCEVSIPRSVAHCSSLSPLSPFRSLSFITPRLVSPPKACVALARAAPSFSRLPPVPGLRPPSRPPPVRALSLFFPVFRTPACIAKLMGIRQWFSAQDIGAQCSINFFIQPHQELMHSIFLCLLFQFSNLSCCTRGPFPMEKRCRISSHSFLAFSTCDIVDRSVGSMVFRIHDTSIELTAPQSSNSVASLAGSVMDPSMNPCFFLALKAVCTARAHSS</sequence>
<dbReference type="OrthoDB" id="10263185at2759"/>
<evidence type="ECO:0000259" key="1">
    <source>
        <dbReference type="Pfam" id="PF13456"/>
    </source>
</evidence>
<accession>A0A834TMG1</accession>
<dbReference type="GO" id="GO:0004523">
    <property type="term" value="F:RNA-DNA hybrid ribonuclease activity"/>
    <property type="evidence" value="ECO:0007669"/>
    <property type="project" value="InterPro"/>
</dbReference>